<evidence type="ECO:0000313" key="3">
    <source>
        <dbReference type="Proteomes" id="UP000008549"/>
    </source>
</evidence>
<dbReference type="Proteomes" id="UP000008549">
    <property type="component" value="Unassembled WGS sequence"/>
</dbReference>
<dbReference type="KEGG" id="cbr:CBG_07755"/>
<keyword evidence="3" id="KW-1185">Reference proteome</keyword>
<dbReference type="OMA" id="FSTIKMC"/>
<reference evidence="2 3" key="2">
    <citation type="journal article" date="2011" name="PLoS Genet.">
        <title>Caenorhabditis briggsae recombinant inbred line genotypes reveal inter-strain incompatibility and the evolution of recombination.</title>
        <authorList>
            <person name="Ross J.A."/>
            <person name="Koboldt D.C."/>
            <person name="Staisch J.E."/>
            <person name="Chamberlin H.M."/>
            <person name="Gupta B.P."/>
            <person name="Miller R.D."/>
            <person name="Baird S.E."/>
            <person name="Haag E.S."/>
        </authorList>
    </citation>
    <scope>NUCLEOTIDE SEQUENCE [LARGE SCALE GENOMIC DNA]</scope>
    <source>
        <strain evidence="2 3">AF16</strain>
    </source>
</reference>
<dbReference type="CTD" id="8587974"/>
<proteinExistence type="predicted"/>
<organism evidence="2 3">
    <name type="scientific">Caenorhabditis briggsae</name>
    <dbReference type="NCBI Taxonomy" id="6238"/>
    <lineage>
        <taxon>Eukaryota</taxon>
        <taxon>Metazoa</taxon>
        <taxon>Ecdysozoa</taxon>
        <taxon>Nematoda</taxon>
        <taxon>Chromadorea</taxon>
        <taxon>Rhabditida</taxon>
        <taxon>Rhabditina</taxon>
        <taxon>Rhabditomorpha</taxon>
        <taxon>Rhabditoidea</taxon>
        <taxon>Rhabditidae</taxon>
        <taxon>Peloderinae</taxon>
        <taxon>Caenorhabditis</taxon>
    </lineage>
</organism>
<feature type="transmembrane region" description="Helical" evidence="1">
    <location>
        <begin position="88"/>
        <end position="111"/>
    </location>
</feature>
<dbReference type="eggNOG" id="ENOG502SF75">
    <property type="taxonomic scope" value="Eukaryota"/>
</dbReference>
<gene>
    <name evidence="2 4" type="ORF">CBG07755</name>
    <name evidence="2" type="ORF">CBG_07755</name>
</gene>
<dbReference type="RefSeq" id="XP_045093443.1">
    <property type="nucleotide sequence ID" value="XM_045240448.1"/>
</dbReference>
<evidence type="ECO:0000313" key="4">
    <source>
        <dbReference type="WormBase" id="CBG07755"/>
    </source>
</evidence>
<name>A8X455_CAEBR</name>
<evidence type="ECO:0000256" key="1">
    <source>
        <dbReference type="SAM" id="Phobius"/>
    </source>
</evidence>
<accession>A8X455</accession>
<dbReference type="WormBase" id="CBG07755">
    <property type="protein sequence ID" value="CBP46816"/>
    <property type="gene ID" value="WBGene00029705"/>
</dbReference>
<reference evidence="2 3" key="1">
    <citation type="journal article" date="2003" name="PLoS Biol.">
        <title>The genome sequence of Caenorhabditis briggsae: a platform for comparative genomics.</title>
        <authorList>
            <person name="Stein L.D."/>
            <person name="Bao Z."/>
            <person name="Blasiar D."/>
            <person name="Blumenthal T."/>
            <person name="Brent M.R."/>
            <person name="Chen N."/>
            <person name="Chinwalla A."/>
            <person name="Clarke L."/>
            <person name="Clee C."/>
            <person name="Coghlan A."/>
            <person name="Coulson A."/>
            <person name="D'Eustachio P."/>
            <person name="Fitch D.H."/>
            <person name="Fulton L.A."/>
            <person name="Fulton R.E."/>
            <person name="Griffiths-Jones S."/>
            <person name="Harris T.W."/>
            <person name="Hillier L.W."/>
            <person name="Kamath R."/>
            <person name="Kuwabara P.E."/>
            <person name="Mardis E.R."/>
            <person name="Marra M.A."/>
            <person name="Miner T.L."/>
            <person name="Minx P."/>
            <person name="Mullikin J.C."/>
            <person name="Plumb R.W."/>
            <person name="Rogers J."/>
            <person name="Schein J.E."/>
            <person name="Sohrmann M."/>
            <person name="Spieth J."/>
            <person name="Stajich J.E."/>
            <person name="Wei C."/>
            <person name="Willey D."/>
            <person name="Wilson R.K."/>
            <person name="Durbin R."/>
            <person name="Waterston R.H."/>
        </authorList>
    </citation>
    <scope>NUCLEOTIDE SEQUENCE [LARGE SCALE GENOMIC DNA]</scope>
    <source>
        <strain evidence="2 3">AF16</strain>
    </source>
</reference>
<dbReference type="InParanoid" id="A8X455"/>
<dbReference type="HOGENOM" id="CLU_121590_0_0_1"/>
<protein>
    <submittedName>
        <fullName evidence="2">Protein CBG07755</fullName>
    </submittedName>
</protein>
<evidence type="ECO:0000313" key="2">
    <source>
        <dbReference type="EMBL" id="CAP27415.2"/>
    </source>
</evidence>
<dbReference type="AlphaFoldDB" id="A8X455"/>
<dbReference type="FunCoup" id="A8X455">
    <property type="interactions" value="237"/>
</dbReference>
<keyword evidence="1" id="KW-1133">Transmembrane helix</keyword>
<dbReference type="STRING" id="6238.A8X455"/>
<keyword evidence="1" id="KW-0472">Membrane</keyword>
<dbReference type="GeneID" id="8587974"/>
<sequence>MGEREVNLPQLFSDVSRTISGISNIMGAGAEASGDGPGSGSSSAAGGGGGPSIAGNIFGNTCFKACGMEDIQFAARAAGEMFSTIKMCVLMSTIISLLLLVFLSTALLYFMCSYNQVKEIIQNMSRVSAKTVKKSISNQITLSKQTEWILNSMTFSPLLAGLDTLNCNNCSKFSLPSFFKRVTSTQSPVTAQK</sequence>
<keyword evidence="1" id="KW-0812">Transmembrane</keyword>
<dbReference type="EMBL" id="HE601041">
    <property type="protein sequence ID" value="CAP27415.2"/>
    <property type="molecule type" value="Genomic_DNA"/>
</dbReference>